<accession>M7XCI1</accession>
<dbReference type="AlphaFoldDB" id="M7XCI1"/>
<dbReference type="STRING" id="1239962.C943_03028"/>
<proteinExistence type="predicted"/>
<dbReference type="EMBL" id="AMZY02000003">
    <property type="protein sequence ID" value="EMS35135.1"/>
    <property type="molecule type" value="Genomic_DNA"/>
</dbReference>
<gene>
    <name evidence="1" type="ORF">C943_03028</name>
</gene>
<organism evidence="1 2">
    <name type="scientific">Mariniradius saccharolyticus AK6</name>
    <dbReference type="NCBI Taxonomy" id="1239962"/>
    <lineage>
        <taxon>Bacteria</taxon>
        <taxon>Pseudomonadati</taxon>
        <taxon>Bacteroidota</taxon>
        <taxon>Cytophagia</taxon>
        <taxon>Cytophagales</taxon>
        <taxon>Cyclobacteriaceae</taxon>
        <taxon>Mariniradius</taxon>
    </lineage>
</organism>
<dbReference type="InParanoid" id="M7XCI1"/>
<name>M7XCI1_9BACT</name>
<reference evidence="1" key="1">
    <citation type="submission" date="2013-01" db="EMBL/GenBank/DDBJ databases">
        <title>Genome assembly of Mariniradius saccharolyticus AK6.</title>
        <authorList>
            <person name="Vaidya B."/>
            <person name="Khatri I."/>
            <person name="Tanuku N.R.S."/>
            <person name="Subramanian S."/>
            <person name="Pinnaka A."/>
        </authorList>
    </citation>
    <scope>NUCLEOTIDE SEQUENCE [LARGE SCALE GENOMIC DNA]</scope>
    <source>
        <strain evidence="1">AK6</strain>
    </source>
</reference>
<sequence>MITEEIPATIIPEINRVTEKILKSKVIGVKDGLKVKKFSK</sequence>
<comment type="caution">
    <text evidence="1">The sequence shown here is derived from an EMBL/GenBank/DDBJ whole genome shotgun (WGS) entry which is preliminary data.</text>
</comment>
<protein>
    <submittedName>
        <fullName evidence="1">Uncharacterized protein</fullName>
    </submittedName>
</protein>
<evidence type="ECO:0000313" key="2">
    <source>
        <dbReference type="Proteomes" id="UP000010953"/>
    </source>
</evidence>
<dbReference type="Proteomes" id="UP000010953">
    <property type="component" value="Unassembled WGS sequence"/>
</dbReference>
<evidence type="ECO:0000313" key="1">
    <source>
        <dbReference type="EMBL" id="EMS35135.1"/>
    </source>
</evidence>
<keyword evidence="2" id="KW-1185">Reference proteome</keyword>